<dbReference type="RefSeq" id="WP_109062314.1">
    <property type="nucleotide sequence ID" value="NZ_QETA01000005.1"/>
</dbReference>
<dbReference type="InterPro" id="IPR022635">
    <property type="entry name" value="DNA_polIII_beta_C"/>
</dbReference>
<evidence type="ECO:0000256" key="1">
    <source>
        <dbReference type="ARBA" id="ARBA00004496"/>
    </source>
</evidence>
<comment type="subcellular location">
    <subcellularLocation>
        <location evidence="1 10">Cytoplasm</location>
    </subcellularLocation>
</comment>
<dbReference type="InterPro" id="IPR046938">
    <property type="entry name" value="DNA_clamp_sf"/>
</dbReference>
<name>A0A2V1JX67_9BURK</name>
<dbReference type="AlphaFoldDB" id="A0A2V1JX67"/>
<dbReference type="CDD" id="cd00140">
    <property type="entry name" value="beta_clamp"/>
    <property type="match status" value="1"/>
</dbReference>
<reference evidence="15" key="1">
    <citation type="submission" date="2018-05" db="EMBL/GenBank/DDBJ databases">
        <authorList>
            <person name="Li Y."/>
        </authorList>
    </citation>
    <scope>NUCLEOTIDE SEQUENCE [LARGE SCALE GENOMIC DNA]</scope>
    <source>
        <strain evidence="15">3d-2-2</strain>
    </source>
</reference>
<dbReference type="PANTHER" id="PTHR30478:SF0">
    <property type="entry name" value="BETA SLIDING CLAMP"/>
    <property type="match status" value="1"/>
</dbReference>
<evidence type="ECO:0000256" key="2">
    <source>
        <dbReference type="ARBA" id="ARBA00010752"/>
    </source>
</evidence>
<evidence type="ECO:0000256" key="9">
    <source>
        <dbReference type="ARBA" id="ARBA00023125"/>
    </source>
</evidence>
<feature type="domain" description="DNA polymerase III beta sliding clamp C-terminal" evidence="13">
    <location>
        <begin position="248"/>
        <end position="368"/>
    </location>
</feature>
<dbReference type="SUPFAM" id="SSF55979">
    <property type="entry name" value="DNA clamp"/>
    <property type="match status" value="3"/>
</dbReference>
<dbReference type="Proteomes" id="UP000245212">
    <property type="component" value="Unassembled WGS sequence"/>
</dbReference>
<feature type="domain" description="DNA polymerase III beta sliding clamp central" evidence="12">
    <location>
        <begin position="132"/>
        <end position="245"/>
    </location>
</feature>
<dbReference type="NCBIfam" id="TIGR00663">
    <property type="entry name" value="dnan"/>
    <property type="match status" value="1"/>
</dbReference>
<accession>A0A2V1JX67</accession>
<dbReference type="InterPro" id="IPR022634">
    <property type="entry name" value="DNA_polIII_beta_N"/>
</dbReference>
<dbReference type="Pfam" id="PF02767">
    <property type="entry name" value="DNA_pol3_beta_2"/>
    <property type="match status" value="1"/>
</dbReference>
<keyword evidence="8 10" id="KW-0239">DNA-directed DNA polymerase</keyword>
<protein>
    <recommendedName>
        <fullName evidence="3 10">Beta sliding clamp</fullName>
    </recommendedName>
</protein>
<evidence type="ECO:0000256" key="8">
    <source>
        <dbReference type="ARBA" id="ARBA00022932"/>
    </source>
</evidence>
<dbReference type="GO" id="GO:0009360">
    <property type="term" value="C:DNA polymerase III complex"/>
    <property type="evidence" value="ECO:0007669"/>
    <property type="project" value="InterPro"/>
</dbReference>
<keyword evidence="7 10" id="KW-0235">DNA replication</keyword>
<gene>
    <name evidence="14" type="ORF">DD235_11860</name>
</gene>
<evidence type="ECO:0000256" key="7">
    <source>
        <dbReference type="ARBA" id="ARBA00022705"/>
    </source>
</evidence>
<comment type="subunit">
    <text evidence="10">Forms a ring-shaped head-to-tail homodimer around DNA.</text>
</comment>
<evidence type="ECO:0000259" key="13">
    <source>
        <dbReference type="Pfam" id="PF02768"/>
    </source>
</evidence>
<dbReference type="Gene3D" id="3.10.150.10">
    <property type="entry name" value="DNA Polymerase III, subunit A, domain 2"/>
    <property type="match status" value="1"/>
</dbReference>
<comment type="function">
    <text evidence="10">Confers DNA tethering and processivity to DNA polymerases and other proteins. Acts as a clamp, forming a ring around DNA (a reaction catalyzed by the clamp-loading complex) which diffuses in an ATP-independent manner freely and bidirectionally along dsDNA. Initially characterized for its ability to contact the catalytic subunit of DNA polymerase III (Pol III), a complex, multichain enzyme responsible for most of the replicative synthesis in bacteria; Pol III exhibits 3'-5' exonuclease proofreading activity. The beta chain is required for initiation of replication as well as for processivity of DNA replication.</text>
</comment>
<dbReference type="InterPro" id="IPR001001">
    <property type="entry name" value="DNA_polIII_beta"/>
</dbReference>
<evidence type="ECO:0000256" key="3">
    <source>
        <dbReference type="ARBA" id="ARBA00021035"/>
    </source>
</evidence>
<keyword evidence="5 10" id="KW-0808">Transferase</keyword>
<feature type="domain" description="DNA polymerase III beta sliding clamp N-terminal" evidence="11">
    <location>
        <begin position="7"/>
        <end position="120"/>
    </location>
</feature>
<keyword evidence="15" id="KW-1185">Reference proteome</keyword>
<dbReference type="InterPro" id="IPR022637">
    <property type="entry name" value="DNA_polIII_beta_cen"/>
</dbReference>
<keyword evidence="4 10" id="KW-0963">Cytoplasm</keyword>
<evidence type="ECO:0000256" key="6">
    <source>
        <dbReference type="ARBA" id="ARBA00022695"/>
    </source>
</evidence>
<dbReference type="Pfam" id="PF02768">
    <property type="entry name" value="DNA_pol3_beta_3"/>
    <property type="match status" value="1"/>
</dbReference>
<sequence length="369" mass="41359">MQLVQTTRDALLKPLTTVAGIVERRHTLPILANILLRKEGENVSFVATDLEVQITTQGSFGVGAEAESTTVAARKLLDILRALPDSNDVRLSLAGSKLNVQSGKSRFALQTLAASEFPTLSQPETWDVSLTLTRKALRHLLNMVHFSMAQQDIRYYLNGMLLVFEPEQLRAVATDGHRLAHDATPVTGPAQRHEVIVPRKTVMEMLRLLDESEEPVQIDVAQGQIRFRFGDVELISKLVEGKFPDFTRVIPTSYTRHVDIRRDALQGSLQRAAILTSDKFKGVRVQFTTHQMRISSSNAEQEEAQEELEIDYSFEPLDFGFNVSYLLDVLGNVKTENIRWSVAPDGNASTLITLPDDESFKYVVMPMRI</sequence>
<dbReference type="GO" id="GO:0005737">
    <property type="term" value="C:cytoplasm"/>
    <property type="evidence" value="ECO:0007669"/>
    <property type="project" value="UniProtKB-SubCell"/>
</dbReference>
<proteinExistence type="inferred from homology"/>
<comment type="similarity">
    <text evidence="2 10">Belongs to the beta sliding clamp family.</text>
</comment>
<organism evidence="14 15">
    <name type="scientific">Corticimicrobacter populi</name>
    <dbReference type="NCBI Taxonomy" id="2175229"/>
    <lineage>
        <taxon>Bacteria</taxon>
        <taxon>Pseudomonadati</taxon>
        <taxon>Pseudomonadota</taxon>
        <taxon>Betaproteobacteria</taxon>
        <taxon>Burkholderiales</taxon>
        <taxon>Alcaligenaceae</taxon>
        <taxon>Corticimicrobacter</taxon>
    </lineage>
</organism>
<dbReference type="GO" id="GO:0006271">
    <property type="term" value="P:DNA strand elongation involved in DNA replication"/>
    <property type="evidence" value="ECO:0007669"/>
    <property type="project" value="TreeGrafter"/>
</dbReference>
<dbReference type="GO" id="GO:0003677">
    <property type="term" value="F:DNA binding"/>
    <property type="evidence" value="ECO:0007669"/>
    <property type="project" value="UniProtKB-UniRule"/>
</dbReference>
<dbReference type="Gene3D" id="3.70.10.10">
    <property type="match status" value="1"/>
</dbReference>
<comment type="caution">
    <text evidence="14">The sequence shown here is derived from an EMBL/GenBank/DDBJ whole genome shotgun (WGS) entry which is preliminary data.</text>
</comment>
<dbReference type="PIRSF" id="PIRSF000804">
    <property type="entry name" value="DNA_pol_III_b"/>
    <property type="match status" value="1"/>
</dbReference>
<dbReference type="SMART" id="SM00480">
    <property type="entry name" value="POL3Bc"/>
    <property type="match status" value="1"/>
</dbReference>
<evidence type="ECO:0000259" key="12">
    <source>
        <dbReference type="Pfam" id="PF02767"/>
    </source>
</evidence>
<dbReference type="PANTHER" id="PTHR30478">
    <property type="entry name" value="DNA POLYMERASE III SUBUNIT BETA"/>
    <property type="match status" value="1"/>
</dbReference>
<dbReference type="GO" id="GO:0003887">
    <property type="term" value="F:DNA-directed DNA polymerase activity"/>
    <property type="evidence" value="ECO:0007669"/>
    <property type="project" value="UniProtKB-UniRule"/>
</dbReference>
<dbReference type="Pfam" id="PF00712">
    <property type="entry name" value="DNA_pol3_beta"/>
    <property type="match status" value="1"/>
</dbReference>
<evidence type="ECO:0000259" key="11">
    <source>
        <dbReference type="Pfam" id="PF00712"/>
    </source>
</evidence>
<keyword evidence="6 10" id="KW-0548">Nucleotidyltransferase</keyword>
<evidence type="ECO:0000256" key="5">
    <source>
        <dbReference type="ARBA" id="ARBA00022679"/>
    </source>
</evidence>
<evidence type="ECO:0000313" key="14">
    <source>
        <dbReference type="EMBL" id="PWF22074.1"/>
    </source>
</evidence>
<dbReference type="EMBL" id="QETA01000005">
    <property type="protein sequence ID" value="PWF22074.1"/>
    <property type="molecule type" value="Genomic_DNA"/>
</dbReference>
<evidence type="ECO:0000256" key="4">
    <source>
        <dbReference type="ARBA" id="ARBA00022490"/>
    </source>
</evidence>
<keyword evidence="9" id="KW-0238">DNA-binding</keyword>
<dbReference type="GO" id="GO:0008408">
    <property type="term" value="F:3'-5' exonuclease activity"/>
    <property type="evidence" value="ECO:0007669"/>
    <property type="project" value="InterPro"/>
</dbReference>
<evidence type="ECO:0000313" key="15">
    <source>
        <dbReference type="Proteomes" id="UP000245212"/>
    </source>
</evidence>
<evidence type="ECO:0000256" key="10">
    <source>
        <dbReference type="PIRNR" id="PIRNR000804"/>
    </source>
</evidence>